<dbReference type="AlphaFoldDB" id="A0A8H4EN99"/>
<dbReference type="Proteomes" id="UP000439903">
    <property type="component" value="Unassembled WGS sequence"/>
</dbReference>
<name>A0A8H4EN99_GIGMA</name>
<organism evidence="1 2">
    <name type="scientific">Gigaspora margarita</name>
    <dbReference type="NCBI Taxonomy" id="4874"/>
    <lineage>
        <taxon>Eukaryota</taxon>
        <taxon>Fungi</taxon>
        <taxon>Fungi incertae sedis</taxon>
        <taxon>Mucoromycota</taxon>
        <taxon>Glomeromycotina</taxon>
        <taxon>Glomeromycetes</taxon>
        <taxon>Diversisporales</taxon>
        <taxon>Gigasporaceae</taxon>
        <taxon>Gigaspora</taxon>
    </lineage>
</organism>
<dbReference type="EMBL" id="WTPW01000335">
    <property type="protein sequence ID" value="KAF0521496.1"/>
    <property type="molecule type" value="Genomic_DNA"/>
</dbReference>
<reference evidence="1 2" key="1">
    <citation type="journal article" date="2019" name="Environ. Microbiol.">
        <title>At the nexus of three kingdoms: the genome of the mycorrhizal fungus Gigaspora margarita provides insights into plant, endobacterial and fungal interactions.</title>
        <authorList>
            <person name="Venice F."/>
            <person name="Ghignone S."/>
            <person name="Salvioli di Fossalunga A."/>
            <person name="Amselem J."/>
            <person name="Novero M."/>
            <person name="Xianan X."/>
            <person name="Sedzielewska Toro K."/>
            <person name="Morin E."/>
            <person name="Lipzen A."/>
            <person name="Grigoriev I.V."/>
            <person name="Henrissat B."/>
            <person name="Martin F.M."/>
            <person name="Bonfante P."/>
        </authorList>
    </citation>
    <scope>NUCLEOTIDE SEQUENCE [LARGE SCALE GENOMIC DNA]</scope>
    <source>
        <strain evidence="1 2">BEG34</strain>
    </source>
</reference>
<evidence type="ECO:0000313" key="2">
    <source>
        <dbReference type="Proteomes" id="UP000439903"/>
    </source>
</evidence>
<sequence length="85" mass="10352">MNKETQKIADQINYMRNIAKSKDSVNIEKLKKEINKRSINELFEKANKVNLEEITENIYDRILEEWYDLMQKDLYLKKFHKLDSK</sequence>
<keyword evidence="2" id="KW-1185">Reference proteome</keyword>
<proteinExistence type="predicted"/>
<accession>A0A8H4EN99</accession>
<protein>
    <submittedName>
        <fullName evidence="1">Uncharacterized protein</fullName>
    </submittedName>
</protein>
<gene>
    <name evidence="1" type="ORF">F8M41_015779</name>
</gene>
<comment type="caution">
    <text evidence="1">The sequence shown here is derived from an EMBL/GenBank/DDBJ whole genome shotgun (WGS) entry which is preliminary data.</text>
</comment>
<evidence type="ECO:0000313" key="1">
    <source>
        <dbReference type="EMBL" id="KAF0521496.1"/>
    </source>
</evidence>